<keyword evidence="12" id="KW-1185">Reference proteome</keyword>
<evidence type="ECO:0000256" key="8">
    <source>
        <dbReference type="PIRSR" id="PIRSR601554-1"/>
    </source>
</evidence>
<dbReference type="Proteomes" id="UP001231189">
    <property type="component" value="Unassembled WGS sequence"/>
</dbReference>
<keyword evidence="4 10" id="KW-0378">Hydrolase</keyword>
<feature type="active site" description="Proton donor" evidence="8">
    <location>
        <position position="251"/>
    </location>
</feature>
<feature type="binding site" evidence="9">
    <location>
        <position position="452"/>
    </location>
    <ligand>
        <name>substrate</name>
    </ligand>
</feature>
<evidence type="ECO:0000313" key="11">
    <source>
        <dbReference type="EMBL" id="KAK1679906.1"/>
    </source>
</evidence>
<comment type="caution">
    <text evidence="11">The sequence shown here is derived from an EMBL/GenBank/DDBJ whole genome shotgun (WGS) entry which is preliminary data.</text>
</comment>
<sequence>MLATSPSSQVVKLQPWGSCRRRAACPSLLPPTITGRMVASAPPLRAVAAESAQTSAVPQPQPPPLDADEEKMLANYVPVFVMLPLEVITAENEVDDAEGLRAQLRRLREAGVDGVMTDVWWGIVEGAGPARYDWRGYRELFRLVEEEGLKLQVIMSFHACGGNIGDAVNIPIPAWVRAVGETDPDVYYRSPGGARNQEYLTIGVDDRPLFHGRTAIQLYADFMESFRENMADFLDSGLIVDIEVGLGPAGELRYPSYPESQGWAFPGIGQFQVRRVSLFFRLSPTDVHAQLVVLTEIQNKYYSYPACFAETTLVQCYDKYLEEDFRAAAEDAGRPEWELPDDAGEYNDAPDDTRFFAADGATYLTEKGRFFLTWYSSKLIEHGDRILDEANRIFLGCKVKLAAKVSGIHWWYRHPSHAAELTAGYYNLDGPDGYAPIARMLARHDGAVLNFTCAEMRNSEQPEEAMSSPEEIVQQVLSAGWREGIEVACENALPRYDRRAYNQMMKNARPNGVDLGGGGGVPARRIAALTYLRLTDELLTGNKYRAFKTFVRKMHADQVDPVRPCSFS</sequence>
<dbReference type="InterPro" id="IPR018238">
    <property type="entry name" value="Glyco_hydro_14_CS"/>
</dbReference>
<dbReference type="Pfam" id="PF01373">
    <property type="entry name" value="Glyco_hydro_14"/>
    <property type="match status" value="2"/>
</dbReference>
<accession>A0AAD8WVA8</accession>
<evidence type="ECO:0000256" key="4">
    <source>
        <dbReference type="ARBA" id="ARBA00022801"/>
    </source>
</evidence>
<feature type="binding site" evidence="9">
    <location>
        <position position="158"/>
    </location>
    <ligand>
        <name>substrate</name>
    </ligand>
</feature>
<feature type="binding site" evidence="9">
    <location>
        <position position="409"/>
    </location>
    <ligand>
        <name>substrate</name>
    </ligand>
</feature>
<proteinExistence type="inferred from homology"/>
<dbReference type="SUPFAM" id="SSF51445">
    <property type="entry name" value="(Trans)glycosidases"/>
    <property type="match status" value="1"/>
</dbReference>
<dbReference type="EMBL" id="JAUUTY010000002">
    <property type="protein sequence ID" value="KAK1679906.1"/>
    <property type="molecule type" value="Genomic_DNA"/>
</dbReference>
<feature type="binding site" evidence="9">
    <location>
        <begin position="491"/>
        <end position="492"/>
    </location>
    <ligand>
        <name>substrate</name>
    </ligand>
</feature>
<feature type="active site" description="Proton acceptor" evidence="8">
    <location>
        <position position="490"/>
    </location>
</feature>
<gene>
    <name evidence="11" type="ORF">QYE76_040754</name>
</gene>
<evidence type="ECO:0000256" key="9">
    <source>
        <dbReference type="PIRSR" id="PIRSR601554-2"/>
    </source>
</evidence>
<dbReference type="GO" id="GO:0016161">
    <property type="term" value="F:beta-amylase activity"/>
    <property type="evidence" value="ECO:0007669"/>
    <property type="project" value="UniProtKB-EC"/>
</dbReference>
<evidence type="ECO:0000313" key="12">
    <source>
        <dbReference type="Proteomes" id="UP001231189"/>
    </source>
</evidence>
<keyword evidence="6 10" id="KW-0326">Glycosidase</keyword>
<dbReference type="InterPro" id="IPR017853">
    <property type="entry name" value="GH"/>
</dbReference>
<reference evidence="11" key="1">
    <citation type="submission" date="2023-07" db="EMBL/GenBank/DDBJ databases">
        <title>A chromosome-level genome assembly of Lolium multiflorum.</title>
        <authorList>
            <person name="Chen Y."/>
            <person name="Copetti D."/>
            <person name="Kolliker R."/>
            <person name="Studer B."/>
        </authorList>
    </citation>
    <scope>NUCLEOTIDE SEQUENCE</scope>
    <source>
        <strain evidence="11">02402/16</strain>
        <tissue evidence="11">Leaf</tissue>
    </source>
</reference>
<evidence type="ECO:0000256" key="1">
    <source>
        <dbReference type="ARBA" id="ARBA00000546"/>
    </source>
</evidence>
<dbReference type="Gene3D" id="3.20.20.80">
    <property type="entry name" value="Glycosidases"/>
    <property type="match status" value="2"/>
</dbReference>
<feature type="binding site" evidence="9">
    <location>
        <position position="404"/>
    </location>
    <ligand>
        <name>substrate</name>
    </ligand>
</feature>
<organism evidence="11 12">
    <name type="scientific">Lolium multiflorum</name>
    <name type="common">Italian ryegrass</name>
    <name type="synonym">Lolium perenne subsp. multiflorum</name>
    <dbReference type="NCBI Taxonomy" id="4521"/>
    <lineage>
        <taxon>Eukaryota</taxon>
        <taxon>Viridiplantae</taxon>
        <taxon>Streptophyta</taxon>
        <taxon>Embryophyta</taxon>
        <taxon>Tracheophyta</taxon>
        <taxon>Spermatophyta</taxon>
        <taxon>Magnoliopsida</taxon>
        <taxon>Liliopsida</taxon>
        <taxon>Poales</taxon>
        <taxon>Poaceae</taxon>
        <taxon>BOP clade</taxon>
        <taxon>Pooideae</taxon>
        <taxon>Poodae</taxon>
        <taxon>Poeae</taxon>
        <taxon>Poeae Chloroplast Group 2 (Poeae type)</taxon>
        <taxon>Loliodinae</taxon>
        <taxon>Loliinae</taxon>
        <taxon>Lolium</taxon>
    </lineage>
</organism>
<keyword evidence="7 10" id="KW-0624">Polysaccharide degradation</keyword>
<feature type="binding site" evidence="9">
    <location>
        <position position="118"/>
    </location>
    <ligand>
        <name>substrate</name>
    </ligand>
</feature>
<comment type="similarity">
    <text evidence="2 10">Belongs to the glycosyl hydrolase 14 family.</text>
</comment>
<dbReference type="PANTHER" id="PTHR31352:SF40">
    <property type="entry name" value="BETA-AMYLASE 6"/>
    <property type="match status" value="1"/>
</dbReference>
<dbReference type="PROSITE" id="PS00679">
    <property type="entry name" value="BETA_AMYLASE_2"/>
    <property type="match status" value="1"/>
</dbReference>
<dbReference type="PANTHER" id="PTHR31352">
    <property type="entry name" value="BETA-AMYLASE 1, CHLOROPLASTIC"/>
    <property type="match status" value="1"/>
</dbReference>
<dbReference type="AlphaFoldDB" id="A0AAD8WVA8"/>
<evidence type="ECO:0000256" key="3">
    <source>
        <dbReference type="ARBA" id="ARBA00012594"/>
    </source>
</evidence>
<evidence type="ECO:0000256" key="6">
    <source>
        <dbReference type="ARBA" id="ARBA00023295"/>
    </source>
</evidence>
<evidence type="ECO:0000256" key="5">
    <source>
        <dbReference type="ARBA" id="ARBA00023277"/>
    </source>
</evidence>
<evidence type="ECO:0000256" key="7">
    <source>
        <dbReference type="ARBA" id="ARBA00023326"/>
    </source>
</evidence>
<dbReference type="GO" id="GO:0000272">
    <property type="term" value="P:polysaccharide catabolic process"/>
    <property type="evidence" value="ECO:0007669"/>
    <property type="project" value="UniProtKB-KW"/>
</dbReference>
<protein>
    <recommendedName>
        <fullName evidence="3 10">Beta-amylase</fullName>
        <ecNumber evidence="3 10">3.2.1.2</ecNumber>
    </recommendedName>
</protein>
<name>A0AAD8WVA8_LOLMU</name>
<dbReference type="PRINTS" id="PR00750">
    <property type="entry name" value="BETAAMYLASE"/>
</dbReference>
<comment type="catalytic activity">
    <reaction evidence="1 10">
        <text>Hydrolysis of (1-&gt;4)-alpha-D-glucosidic linkages in polysaccharides so as to remove successive maltose units from the non-reducing ends of the chains.</text>
        <dbReference type="EC" id="3.2.1.2"/>
    </reaction>
</comment>
<feature type="binding site" evidence="9">
    <location>
        <position position="533"/>
    </location>
    <ligand>
        <name>substrate</name>
    </ligand>
</feature>
<keyword evidence="5 10" id="KW-0119">Carbohydrate metabolism</keyword>
<feature type="binding site" evidence="9">
    <location>
        <position position="166"/>
    </location>
    <ligand>
        <name>substrate</name>
    </ligand>
</feature>
<evidence type="ECO:0000256" key="2">
    <source>
        <dbReference type="ARBA" id="ARBA00005652"/>
    </source>
</evidence>
<dbReference type="InterPro" id="IPR001554">
    <property type="entry name" value="Glyco_hydro_14"/>
</dbReference>
<evidence type="ECO:0000256" key="10">
    <source>
        <dbReference type="RuleBase" id="RU000509"/>
    </source>
</evidence>
<dbReference type="EC" id="3.2.1.2" evidence="3 10"/>